<evidence type="ECO:0000256" key="5">
    <source>
        <dbReference type="ARBA" id="ARBA00023242"/>
    </source>
</evidence>
<gene>
    <name evidence="9" type="primary">EOG090X0A5X</name>
</gene>
<evidence type="ECO:0000256" key="4">
    <source>
        <dbReference type="ARBA" id="ARBA00022833"/>
    </source>
</evidence>
<feature type="domain" description="BED-type" evidence="8">
    <location>
        <begin position="6"/>
        <end position="65"/>
    </location>
</feature>
<reference evidence="9" key="1">
    <citation type="submission" date="2018-08" db="EMBL/GenBank/DDBJ databases">
        <authorList>
            <person name="Cornetti L."/>
        </authorList>
    </citation>
    <scope>NUCLEOTIDE SEQUENCE</scope>
    <source>
        <strain evidence="9">DE-FRO-2-1</strain>
    </source>
</reference>
<feature type="region of interest" description="Disordered" evidence="7">
    <location>
        <begin position="224"/>
        <end position="262"/>
    </location>
</feature>
<dbReference type="GO" id="GO:0005634">
    <property type="term" value="C:nucleus"/>
    <property type="evidence" value="ECO:0007669"/>
    <property type="project" value="UniProtKB-SubCell"/>
</dbReference>
<evidence type="ECO:0000256" key="6">
    <source>
        <dbReference type="PROSITE-ProRule" id="PRU00027"/>
    </source>
</evidence>
<dbReference type="GO" id="GO:0008270">
    <property type="term" value="F:zinc ion binding"/>
    <property type="evidence" value="ECO:0007669"/>
    <property type="project" value="UniProtKB-KW"/>
</dbReference>
<dbReference type="InterPro" id="IPR013087">
    <property type="entry name" value="Znf_C2H2_type"/>
</dbReference>
<dbReference type="PROSITE" id="PS50808">
    <property type="entry name" value="ZF_BED"/>
    <property type="match status" value="1"/>
</dbReference>
<dbReference type="GO" id="GO:0003677">
    <property type="term" value="F:DNA binding"/>
    <property type="evidence" value="ECO:0007669"/>
    <property type="project" value="InterPro"/>
</dbReference>
<evidence type="ECO:0000256" key="3">
    <source>
        <dbReference type="ARBA" id="ARBA00022771"/>
    </source>
</evidence>
<feature type="region of interest" description="Disordered" evidence="7">
    <location>
        <begin position="99"/>
        <end position="131"/>
    </location>
</feature>
<protein>
    <submittedName>
        <fullName evidence="9">EOG090X0A5X</fullName>
    </submittedName>
</protein>
<dbReference type="EMBL" id="LR023533">
    <property type="protein sequence ID" value="SVE93152.1"/>
    <property type="molecule type" value="mRNA"/>
</dbReference>
<dbReference type="AlphaFoldDB" id="A0A4Y7NJ25"/>
<accession>A0A4Y7NJ25</accession>
<dbReference type="PANTHER" id="PTHR23215:SF0">
    <property type="entry name" value="BUB3-INTERACTING AND GLEBS MOTIF-CONTAINING PROTEIN ZNF207"/>
    <property type="match status" value="1"/>
</dbReference>
<keyword evidence="4" id="KW-0862">Zinc</keyword>
<organism evidence="9">
    <name type="scientific">Moina brachiata</name>
    <dbReference type="NCBI Taxonomy" id="675436"/>
    <lineage>
        <taxon>Eukaryota</taxon>
        <taxon>Metazoa</taxon>
        <taxon>Ecdysozoa</taxon>
        <taxon>Arthropoda</taxon>
        <taxon>Crustacea</taxon>
        <taxon>Branchiopoda</taxon>
        <taxon>Diplostraca</taxon>
        <taxon>Cladocera</taxon>
        <taxon>Anomopoda</taxon>
        <taxon>Moinidae</taxon>
        <taxon>Moina</taxon>
    </lineage>
</organism>
<dbReference type="InterPro" id="IPR003656">
    <property type="entry name" value="Znf_BED"/>
</dbReference>
<evidence type="ECO:0000256" key="7">
    <source>
        <dbReference type="SAM" id="MobiDB-lite"/>
    </source>
</evidence>
<sequence>MGRKKKKPSKPWCWYCNRDFDDEKILLQHQKAKHFKCHICHKKLYTGPGLSIHCMQVHKETLDRVPNSLPNRGNIEIEIYGMEGIPEADLRDHETLKHSGRMATAEGADSSDDEASTLSKKMKTGHPSSQEQLNASAGLGAIPLNPSVTSTYVGVNPVPHHHCPNSSSSSLSSGSAGATIVGESTVPKKTGFIVTQACSTKIMHPEEDVSLEELRARLPRYQRNSASNNASHASMSSASSVASHTGMHHSNGPPGTAVQLGHIPSGMMIPMPMTHLGMPQHMPIGVAPVGLMRPPQMTMGGIPGAFPHYNNAVGFPMMPPRFR</sequence>
<name>A0A4Y7NJ25_9CRUS</name>
<evidence type="ECO:0000256" key="1">
    <source>
        <dbReference type="ARBA" id="ARBA00004123"/>
    </source>
</evidence>
<feature type="compositionally biased region" description="Low complexity" evidence="7">
    <location>
        <begin position="224"/>
        <end position="243"/>
    </location>
</feature>
<dbReference type="PANTHER" id="PTHR23215">
    <property type="entry name" value="ZINC FINGER PROTEIN 207"/>
    <property type="match status" value="1"/>
</dbReference>
<evidence type="ECO:0000256" key="2">
    <source>
        <dbReference type="ARBA" id="ARBA00022723"/>
    </source>
</evidence>
<evidence type="ECO:0000313" key="9">
    <source>
        <dbReference type="EMBL" id="SVE93152.1"/>
    </source>
</evidence>
<dbReference type="PROSITE" id="PS00028">
    <property type="entry name" value="ZINC_FINGER_C2H2_1"/>
    <property type="match status" value="2"/>
</dbReference>
<keyword evidence="3 6" id="KW-0863">Zinc-finger</keyword>
<keyword evidence="5" id="KW-0539">Nucleus</keyword>
<keyword evidence="2" id="KW-0479">Metal-binding</keyword>
<comment type="subcellular location">
    <subcellularLocation>
        <location evidence="1">Nucleus</location>
    </subcellularLocation>
</comment>
<proteinExistence type="evidence at transcript level"/>
<evidence type="ECO:0000259" key="8">
    <source>
        <dbReference type="PROSITE" id="PS50808"/>
    </source>
</evidence>
<dbReference type="CDD" id="cd20908">
    <property type="entry name" value="SUF4-like"/>
    <property type="match status" value="1"/>
</dbReference>